<dbReference type="InterPro" id="IPR035986">
    <property type="entry name" value="PKD_dom_sf"/>
</dbReference>
<organism evidence="7 8">
    <name type="scientific">Neolewinella marina</name>
    <dbReference type="NCBI Taxonomy" id="438751"/>
    <lineage>
        <taxon>Bacteria</taxon>
        <taxon>Pseudomonadati</taxon>
        <taxon>Bacteroidota</taxon>
        <taxon>Saprospiria</taxon>
        <taxon>Saprospirales</taxon>
        <taxon>Lewinellaceae</taxon>
        <taxon>Neolewinella</taxon>
    </lineage>
</organism>
<accession>A0A2G0CGD7</accession>
<dbReference type="InterPro" id="IPR003367">
    <property type="entry name" value="Thrombospondin_3-like_rpt"/>
</dbReference>
<dbReference type="InterPro" id="IPR000601">
    <property type="entry name" value="PKD_dom"/>
</dbReference>
<dbReference type="Gene3D" id="2.60.120.260">
    <property type="entry name" value="Galactose-binding domain-like"/>
    <property type="match status" value="6"/>
</dbReference>
<dbReference type="Proteomes" id="UP000226437">
    <property type="component" value="Unassembled WGS sequence"/>
</dbReference>
<dbReference type="Pfam" id="PF18962">
    <property type="entry name" value="Por_Secre_tail"/>
    <property type="match status" value="1"/>
</dbReference>
<dbReference type="PROSITE" id="PS50835">
    <property type="entry name" value="IG_LIKE"/>
    <property type="match status" value="1"/>
</dbReference>
<comment type="caution">
    <text evidence="7">The sequence shown here is derived from an EMBL/GenBank/DDBJ whole genome shotgun (WGS) entry which is preliminary data.</text>
</comment>
<evidence type="ECO:0000259" key="5">
    <source>
        <dbReference type="PROSITE" id="PS50093"/>
    </source>
</evidence>
<dbReference type="Pfam" id="PF18911">
    <property type="entry name" value="PKD_4"/>
    <property type="match status" value="4"/>
</dbReference>
<feature type="region of interest" description="Disordered" evidence="3">
    <location>
        <begin position="3169"/>
        <end position="3198"/>
    </location>
</feature>
<dbReference type="SUPFAM" id="SSF49313">
    <property type="entry name" value="Cadherin-like"/>
    <property type="match status" value="1"/>
</dbReference>
<feature type="compositionally biased region" description="Acidic residues" evidence="3">
    <location>
        <begin position="3169"/>
        <end position="3188"/>
    </location>
</feature>
<sequence length="4737" mass="497936">MKAFALAAFGLLLTCLLVSATGAPVDAPTLTFSESSLSFSSDGTAPVGNRTVTLTTSDNAAPLITLSDDPHAGEWLVFPAQTAKGELTIGVKAGLAPGTYQTSLFATANGFDAAELPVTFQVTAATAEQPRVTGVFPPNGLQGVSTNTSISANALYLPNGQNGIFGVDNESITTQTVRLFKLPSGTEVPATVNGTGGGDAINLTPLLPLEPNTSYLFTINGVKDLTGAPFELFYSTFRTDDGGGNGGGNLEDVAFVSAGPVGGSGHFTSLTVGPDGLLYALSLEGVISRWTIEADGTLSNRTDITTLSDNYGSRSAIGFTFAPTATASQLVAYVTHVSGGLTNGPAWDGKISRLSGPDLADEDLIVTNLPRSRRDHLTNSIAFRPGEDRVLYFLQGSNTAGGAPDKSWGNRKERLLSAAALRLDLDKLPESAWPLNAKTTMNAAAINAADVNSPTLGTGQGTYTENGETFPDDGTYNPYYREAPLTLYATGVRNAYDLVWHSNGQLYIPTNGTAGGSNSPASIDGTRRPDGTFYRYADASGAYPVVPEALGNNTQRDWLFRIDPTAGLGYYGHPNPLRGQFVMNRGAVDVDQYPAGVLPDDNYRGAAFDFEFNKSPNGVIEYQSNAENGALRGALIVCRYSGGSDLIVLKPDGPNGDIGTARTGVPGFTGLTDPLDLTEDPATGNLYVSDFGVQGIILLKPSNQATPQPAITLNPEAVLTDAVVGSSASTTVFIANTGNAALENATVTLTGPASSQFALDATSLPSTLAANSTASVEVRFVPTSAGAKFATLTLVGSNTEPVSIPLSGLGKNGTAGDLEPSLQHIFDVYQLPLTVGDQNPATPTIETAAGDYNLRLGDEADVPAFVRATDGPVTVEVLSVFAPQTNDPVLSLGWYETGDAASTTEVLVLGNGITGNGQTLQPKVTGGTSFDPGSLPFGFYTQWPVHGDRTVYSEDSLNTFTGAVPRHVRVYPLPGEENAYLLAFEATTDTYAYQDVVVVARNVEPVPGTTLVAAPGELLFETTVNTEGVQTMTKTVSVTNQGRRPLSIIGVALAGPFADQFSVAGPTAQTLAPAAAQTYTITYAPDLTASDLGHQPASLVITTDVEGEAPLTIGLHGLKKAGYEGNQEPALQSIVDVLGYGIDVGWTTLAHHTLVDPQGDEAIAPIFEAAAPGPVTLRPLARYSPAESLPFGYYTNGGNLALNQLGVLASGLNEAQTLFPSLQSGYTSFVAPAEPFGIFVESKTFNRFNYTEDGLNTEVAHRVRVYPARDRSGTLLPHTYLVCFEDATNGDYQDYVFLLSNARPVELGSQVLRFAEDRIALEAPTGGLSAAYPTQLTASVPLSGQPITLSADQPWVVLPQNPATNTPLSFAVNAIDLQNGHYEATVVARAQGYVPAILQLEVFVKDEVAYAVKVNFQDGSFTPPAGYLADAGAAYGMQGQGLQYGWIDADSRQPASNTGEATGSLRGITNGSPGTEKLMHSFNMFDYTKAATRQHRLWEVAVPNGRYRVETAVGDATKSNSRHSVRAEGVTLIEDHKTTSAELFEVATGIVEVIDGKLTIDDYSINPDGNTKIIYLTATQLSGEWSAPALIANADGPRDASGNLRGAATIELLATAASANAGIQSLTYSVNGAATQPYTQPLSLSVSGSPQTFRITARAVDTRGRATTLDTTFALVPSSGARLRLENLTKIPGTNRSFPADNLLAFHRFKSEKTFNGQRPAFWDNNRLRLHNEGTASLVIQDLGVTDPVRFTVEGAPTAGNPLTIPAGGYTDVTVRFIADEPSGVEKATFYDSLRVVSNADNGGEVSAHFRGAYSEFIEGINELTNQHVFEALWFGTEMGRDEQFEYLVFPSSDRPTPADVTNGVHGDLILSDYFEQADPNKPVRMVHLGAFHGFGGEDSRLLTSSGQTIFSYNHGSYWFQTILPRATNSSTVQAGNATNTINGPFQVSIAGYKSTGGNRSGNYASQILGIRMYAALDHRGEPIPNEYIVLQDYIGNGCAQGGGNCDWQDNVAYLINARPVNQSSVSSLPVFYATANEPEHYEAAPYYNPGYPGNRFRYSATLAGGGALPHWVQIDRRSGRITARPPFSLSGQSVNLTVTGADNNGRNLSANLRIEISTSATPCTVNANADGLPKVIFCQGTSVQLRGDASTGVYRWTGPNGFVSSLQNPVVTTPGTYQLASVTMDGSSCGTAATVTVTEDFTQGPPLAIDAPTTVLGCTVGSIDLVADSESENPTYVWYAGTTRIGTGAALTVTEAGTYTVEATAANGCRTSTTINITEDYSPPSAGNDGSITVCAADAPFSLFDELSAFGGNPQSGGSWTFYGEAMPDTFDPATGYPGTYTYWVGGRAGCPIDEATLSVSVTPATTYFRDADGDGFGDSSLTLQGCVGGKTGYVSNGSDCNDGDASVHPGAGEACDGLDNNCDGQVDEGAACVAQGPVKRINAGGPEVFLNGLRFEADQAYYDGYASGNSQLDIPSLYQTMRTAGSPYYVRYYFPMEAGEYRVRLHFAETYWGAPGGGSGGPGSRVFDVVIEGNRVLNNYDIAAEVGSGQPVVKEFTVNNSDGNFFMYVDARSTSGGVNQPLISGFEVISTANTNTGPNQDPVAVVTAEPGSGTAPHTVRLDGSASSDPDGSISAYEWSWAGGTLSGPSHALQLNQGSHTFSLTVTDDRGAQNSASVTVTVGDPVYDADGDGIADAEDNCPTRYNPDQSLSTYYADADADGLGDPNVSILACVPPTGYVDNALDLCPEVSDPNPADTDNDGLGDACDPDDDNDGVPDTQDCAPLDDRYGSPQVFYADLDGDGFGDPSQATLACVPPQGYVKNRTDNCPATYNPAQTDTDGDGVGDACPNQNQAATSFWLEAECGTVGSVWTIRPDPQASNGRYVDAVGNYNLAAPPADIPSNRIRFSLTNAQAGNYNLFGRVRAANGDGDSFFLRLNGGEWVKWSGGITVDGNFNWNLYRGGTLPLVAGTNTLDIAWREGEAQLDKLHLDLDATLPTNLGETAANCNGAPNVPPTAVAVANPTEGPAPLTVTLDASGSSDSDGQIDTYFWEWPTGYATGRTPTVTFPAGSYPITLTVIDDRGGADSDELAVLSLDAGADTDGDGFADLEDSCPTVYNPDQQLLTYYADFDGDGFGDPANSVQSCEAPDGYVAVAGDNCPTVANPDQADTDNDGLGDACDNDSDNDGVTDANDCAPTDPTIGRGTLYYADQDGDGFGDPNEPIRSCTPVAGYVTNADDNCPYAANPDQADSDNNGVGDVCEGVVYRDDAFWLEAECAVVGSAWTTVSDAAASNGEYVHAPGNSTLATPPADIEDNHLRFLLDNAAEGSYQLFARISAPNPDNDSYWVRVNNGAWFKWSGGITVDGNFNWNKFNGSLSLVDDINLIDIAWREGGAKLDKLYLAIAGTLPTTLGEDASNCGGGGNSDPVAVAKANPTSGPAPLAVSLNGSESIDIDGSIVDYAWAWNGGTASGATPQVSFPTGNYVVTLTVTDDLGAVATDVVSISVYDPNQDADADGVPDATDNCPAVYNPDQQLPTFYADHDGDGYGDPGEWVRSCTPPANFVDNADDNCPYATNPDQADSDNNGVGDVCEGVTYLVNEFWLEGECATVGSSWTVGSDPAASNEEYVHAPGQRSMTNAPADVADNQVRFFLDRAEAGSYHLFARISAANADSDSYWVRLNDGAWIKWSGGIVNNGSYQWNKLNQTLALSEGVNVIDFAWREGDARLDKIHLGLEATPPTGLGTPATNCGQTGNRPPLAVADATPRSGPTPLNVTLDGTGSSDIDGNIASYAWSWEGGSTTGPQPQATFPAGSFEVTLTVTDDLGLSNSDQVTINVYDPSVDTDNDGVPDASDNCPTVANPDQSLPVFYADFDGDGLGDPNDQVEACTAPANYVANADDRCPTVYDPTNADSDGDGIGDPCDGYAGESTDYAFEAECATVGGGWITVSAPEASAGSYAVFQGGNQSTAPVTEDPYQQVSYSLEVTESATYYLYLRLDAPDGNRNSLWVRVDNGNWMKFWRETNGDNLQTAGLEWRKVMDDRTPVSFALAAGSHTVTIANREAGTMVDKVQLSNADQVPIALGATATNCGPANEAPTAVAGASPTTGVAPLAVTLDATASSDPDGSIVDYAWSWTGGSASGATATATFTAGTYNVSLIVTDDQGAVDTDVVVISVTEADTDNDGVADGTDNCPTVYNPDQTLPVFYADFDGDGLGDPNDQVEACTAPANYVANANDNCPTVHNPDGSLPVFYADFDGDGLGDPNDQLEACTAPANYVANADDRCPSVYDPSNADSDGDGIGDACETAVTEFGLEAECGTAGSGWMRRNGNNSSNGSYLEYAGNSYLSAPQTNDPSQYITYSVAVEEAGTYRLFARINAPSLSSNSLWIRVDNGNWIKFWKKAGGADLLTDGFEWHTVNQEGNALSFGLTAGNHTITVINREAGTGLDKLVLAKSTTVPTGMGVEATNCNSGIADYAYEANCGSGGTGWEYRDDATASGGSYRVFTGSTNRNQPTSTSTYSQMVFTVDLAQAANYHLFIRMNGPVEASNSFWVRVDNGSWIQFWQTIGGGQLITDGFEWRKVNHNGTDVSFNLSAGTHTITIANREAGTGLDKLLLSKFSNEPDGFGPTSLSCGTVQATTARTNVRTTAPLTPTSELAIEAYPNPTRGTLNVSVSGAAPGRVSVRILGPTGQVVRSADRDTETGTEHLEFRVEDLPSGMYFLRVTGGDRQVTRSFIKVE</sequence>
<evidence type="ECO:0000259" key="6">
    <source>
        <dbReference type="PROSITE" id="PS50835"/>
    </source>
</evidence>
<evidence type="ECO:0000256" key="3">
    <source>
        <dbReference type="SAM" id="MobiDB-lite"/>
    </source>
</evidence>
<dbReference type="SMART" id="SM00089">
    <property type="entry name" value="PKD"/>
    <property type="match status" value="6"/>
</dbReference>
<dbReference type="CDD" id="cd00146">
    <property type="entry name" value="PKD"/>
    <property type="match status" value="4"/>
</dbReference>
<dbReference type="PROSITE" id="PS50093">
    <property type="entry name" value="PKD"/>
    <property type="match status" value="3"/>
</dbReference>
<reference evidence="7 8" key="1">
    <citation type="submission" date="2017-10" db="EMBL/GenBank/DDBJ databases">
        <title>The draft genome sequence of Lewinella marina KCTC 32374.</title>
        <authorList>
            <person name="Wang K."/>
        </authorList>
    </citation>
    <scope>NUCLEOTIDE SEQUENCE [LARGE SCALE GENOMIC DNA]</scope>
    <source>
        <strain evidence="7 8">MKG-38</strain>
    </source>
</reference>
<evidence type="ECO:0000256" key="2">
    <source>
        <dbReference type="ARBA" id="ARBA00022837"/>
    </source>
</evidence>
<feature type="chain" id="PRO_5013861097" evidence="4">
    <location>
        <begin position="21"/>
        <end position="4737"/>
    </location>
</feature>
<feature type="domain" description="PKD" evidence="5">
    <location>
        <begin position="3427"/>
        <end position="3506"/>
    </location>
</feature>
<keyword evidence="8" id="KW-1185">Reference proteome</keyword>
<evidence type="ECO:0000256" key="4">
    <source>
        <dbReference type="SAM" id="SignalP"/>
    </source>
</evidence>
<dbReference type="InterPro" id="IPR011042">
    <property type="entry name" value="6-blade_b-propeller_TolB-like"/>
</dbReference>
<dbReference type="RefSeq" id="WP_099105656.1">
    <property type="nucleotide sequence ID" value="NZ_JAATJF010000002.1"/>
</dbReference>
<dbReference type="NCBIfam" id="TIGR04183">
    <property type="entry name" value="Por_Secre_tail"/>
    <property type="match status" value="1"/>
</dbReference>
<dbReference type="Pfam" id="PF22352">
    <property type="entry name" value="K319L-like_PKD"/>
    <property type="match status" value="1"/>
</dbReference>
<gene>
    <name evidence="7" type="ORF">CGL56_06150</name>
</gene>
<feature type="region of interest" description="Disordered" evidence="3">
    <location>
        <begin position="1451"/>
        <end position="1470"/>
    </location>
</feature>
<feature type="domain" description="Ig-like" evidence="6">
    <location>
        <begin position="2175"/>
        <end position="2279"/>
    </location>
</feature>
<feature type="compositionally biased region" description="Acidic residues" evidence="3">
    <location>
        <begin position="2759"/>
        <end position="2776"/>
    </location>
</feature>
<dbReference type="SUPFAM" id="SSF49299">
    <property type="entry name" value="PKD domain"/>
    <property type="match status" value="5"/>
</dbReference>
<feature type="region of interest" description="Disordered" evidence="3">
    <location>
        <begin position="2749"/>
        <end position="2777"/>
    </location>
</feature>
<evidence type="ECO:0000313" key="7">
    <source>
        <dbReference type="EMBL" id="PHK99039.1"/>
    </source>
</evidence>
<dbReference type="InterPro" id="IPR007110">
    <property type="entry name" value="Ig-like_dom"/>
</dbReference>
<dbReference type="SUPFAM" id="SSF103647">
    <property type="entry name" value="TSP type-3 repeat"/>
    <property type="match status" value="6"/>
</dbReference>
<feature type="domain" description="PKD" evidence="5">
    <location>
        <begin position="2604"/>
        <end position="2683"/>
    </location>
</feature>
<dbReference type="Gene3D" id="2.120.10.30">
    <property type="entry name" value="TolB, C-terminal domain"/>
    <property type="match status" value="1"/>
</dbReference>
<dbReference type="InterPro" id="IPR021655">
    <property type="entry name" value="Put_metal-bd"/>
</dbReference>
<dbReference type="SUPFAM" id="SSF49785">
    <property type="entry name" value="Galactose-binding domain-like"/>
    <property type="match status" value="1"/>
</dbReference>
<dbReference type="InterPro" id="IPR026444">
    <property type="entry name" value="Secre_tail"/>
</dbReference>
<protein>
    <submittedName>
        <fullName evidence="7">Uncharacterized protein</fullName>
    </submittedName>
</protein>
<dbReference type="Gene3D" id="4.10.1080.10">
    <property type="entry name" value="TSP type-3 repeat"/>
    <property type="match status" value="5"/>
</dbReference>
<dbReference type="Pfam" id="PF11617">
    <property type="entry name" value="Cu-binding_MopE"/>
    <property type="match status" value="1"/>
</dbReference>
<feature type="signal peptide" evidence="4">
    <location>
        <begin position="1"/>
        <end position="20"/>
    </location>
</feature>
<feature type="compositionally biased region" description="Polar residues" evidence="3">
    <location>
        <begin position="1453"/>
        <end position="1470"/>
    </location>
</feature>
<proteinExistence type="predicted"/>
<evidence type="ECO:0000256" key="1">
    <source>
        <dbReference type="ARBA" id="ARBA00022729"/>
    </source>
</evidence>
<dbReference type="InterPro" id="IPR021720">
    <property type="entry name" value="Malectin_dom"/>
</dbReference>
<dbReference type="NCBIfam" id="NF012200">
    <property type="entry name" value="choice_anch_D"/>
    <property type="match status" value="2"/>
</dbReference>
<dbReference type="InterPro" id="IPR022409">
    <property type="entry name" value="PKD/Chitinase_dom"/>
</dbReference>
<dbReference type="InterPro" id="IPR015919">
    <property type="entry name" value="Cadherin-like_sf"/>
</dbReference>
<dbReference type="PANTHER" id="PTHR10199">
    <property type="entry name" value="THROMBOSPONDIN"/>
    <property type="match status" value="1"/>
</dbReference>
<dbReference type="Gene3D" id="2.60.40.10">
    <property type="entry name" value="Immunoglobulins"/>
    <property type="match status" value="9"/>
</dbReference>
<dbReference type="EMBL" id="PDLO01000002">
    <property type="protein sequence ID" value="PHK99039.1"/>
    <property type="molecule type" value="Genomic_DNA"/>
</dbReference>
<dbReference type="OrthoDB" id="1491481at2"/>
<dbReference type="InterPro" id="IPR013783">
    <property type="entry name" value="Ig-like_fold"/>
</dbReference>
<dbReference type="InterPro" id="IPR032812">
    <property type="entry name" value="SbsA_Ig"/>
</dbReference>
<dbReference type="GO" id="GO:0005509">
    <property type="term" value="F:calcium ion binding"/>
    <property type="evidence" value="ECO:0007669"/>
    <property type="project" value="InterPro"/>
</dbReference>
<evidence type="ECO:0000313" key="8">
    <source>
        <dbReference type="Proteomes" id="UP000226437"/>
    </source>
</evidence>
<dbReference type="GO" id="GO:0016020">
    <property type="term" value="C:membrane"/>
    <property type="evidence" value="ECO:0007669"/>
    <property type="project" value="InterPro"/>
</dbReference>
<keyword evidence="2" id="KW-0106">Calcium</keyword>
<dbReference type="InterPro" id="IPR008979">
    <property type="entry name" value="Galactose-bd-like_sf"/>
</dbReference>
<dbReference type="InterPro" id="IPR028974">
    <property type="entry name" value="TSP_type-3_rpt"/>
</dbReference>
<dbReference type="Pfam" id="PF13205">
    <property type="entry name" value="Big_5"/>
    <property type="match status" value="1"/>
</dbReference>
<keyword evidence="1 4" id="KW-0732">Signal</keyword>
<dbReference type="CDD" id="cd02795">
    <property type="entry name" value="CBM6-CBM35-CBM36_like"/>
    <property type="match status" value="1"/>
</dbReference>
<dbReference type="Pfam" id="PF05345">
    <property type="entry name" value="He_PIG"/>
    <property type="match status" value="1"/>
</dbReference>
<feature type="domain" description="PKD" evidence="5">
    <location>
        <begin position="4095"/>
        <end position="4179"/>
    </location>
</feature>
<dbReference type="Gene3D" id="2.60.120.430">
    <property type="entry name" value="Galactose-binding lectin"/>
    <property type="match status" value="2"/>
</dbReference>
<dbReference type="GO" id="GO:0007155">
    <property type="term" value="P:cell adhesion"/>
    <property type="evidence" value="ECO:0007669"/>
    <property type="project" value="InterPro"/>
</dbReference>
<dbReference type="Pfam" id="PF11721">
    <property type="entry name" value="Malectin"/>
    <property type="match status" value="1"/>
</dbReference>
<name>A0A2G0CGD7_9BACT</name>
<dbReference type="Pfam" id="PF02412">
    <property type="entry name" value="TSP_3"/>
    <property type="match status" value="7"/>
</dbReference>